<keyword evidence="6" id="KW-0539">Nucleus</keyword>
<dbReference type="GeneID" id="37203631"/>
<dbReference type="Pfam" id="PF04082">
    <property type="entry name" value="Fungal_trans"/>
    <property type="match status" value="1"/>
</dbReference>
<dbReference type="AlphaFoldDB" id="A0A395HKV0"/>
<organism evidence="9 10">
    <name type="scientific">Aspergillus homomorphus (strain CBS 101889)</name>
    <dbReference type="NCBI Taxonomy" id="1450537"/>
    <lineage>
        <taxon>Eukaryota</taxon>
        <taxon>Fungi</taxon>
        <taxon>Dikarya</taxon>
        <taxon>Ascomycota</taxon>
        <taxon>Pezizomycotina</taxon>
        <taxon>Eurotiomycetes</taxon>
        <taxon>Eurotiomycetidae</taxon>
        <taxon>Eurotiales</taxon>
        <taxon>Aspergillaceae</taxon>
        <taxon>Aspergillus</taxon>
        <taxon>Aspergillus subgen. Circumdati</taxon>
    </lineage>
</organism>
<dbReference type="RefSeq" id="XP_025547631.1">
    <property type="nucleotide sequence ID" value="XM_025699342.1"/>
</dbReference>
<dbReference type="GO" id="GO:0008270">
    <property type="term" value="F:zinc ion binding"/>
    <property type="evidence" value="ECO:0007669"/>
    <property type="project" value="InterPro"/>
</dbReference>
<dbReference type="InterPro" id="IPR036864">
    <property type="entry name" value="Zn2-C6_fun-type_DNA-bd_sf"/>
</dbReference>
<dbReference type="InterPro" id="IPR001138">
    <property type="entry name" value="Zn2Cys6_DnaBD"/>
</dbReference>
<dbReference type="VEuPathDB" id="FungiDB:BO97DRAFT_460500"/>
<dbReference type="PANTHER" id="PTHR31944">
    <property type="entry name" value="HEME-RESPONSIVE ZINC FINGER TRANSCRIPTION FACTOR HAP1"/>
    <property type="match status" value="1"/>
</dbReference>
<dbReference type="SMART" id="SM00906">
    <property type="entry name" value="Fungal_trans"/>
    <property type="match status" value="1"/>
</dbReference>
<evidence type="ECO:0000259" key="8">
    <source>
        <dbReference type="PROSITE" id="PS50048"/>
    </source>
</evidence>
<feature type="compositionally biased region" description="Polar residues" evidence="7">
    <location>
        <begin position="57"/>
        <end position="72"/>
    </location>
</feature>
<dbReference type="GO" id="GO:0006351">
    <property type="term" value="P:DNA-templated transcription"/>
    <property type="evidence" value="ECO:0007669"/>
    <property type="project" value="InterPro"/>
</dbReference>
<proteinExistence type="predicted"/>
<keyword evidence="10" id="KW-1185">Reference proteome</keyword>
<evidence type="ECO:0000256" key="5">
    <source>
        <dbReference type="ARBA" id="ARBA00023163"/>
    </source>
</evidence>
<dbReference type="Pfam" id="PF00172">
    <property type="entry name" value="Zn_clus"/>
    <property type="match status" value="1"/>
</dbReference>
<gene>
    <name evidence="9" type="ORF">BO97DRAFT_460500</name>
</gene>
<dbReference type="GO" id="GO:0005634">
    <property type="term" value="C:nucleus"/>
    <property type="evidence" value="ECO:0007669"/>
    <property type="project" value="TreeGrafter"/>
</dbReference>
<reference evidence="9 10" key="1">
    <citation type="submission" date="2018-02" db="EMBL/GenBank/DDBJ databases">
        <title>The genomes of Aspergillus section Nigri reveals drivers in fungal speciation.</title>
        <authorList>
            <consortium name="DOE Joint Genome Institute"/>
            <person name="Vesth T.C."/>
            <person name="Nybo J."/>
            <person name="Theobald S."/>
            <person name="Brandl J."/>
            <person name="Frisvad J.C."/>
            <person name="Nielsen K.F."/>
            <person name="Lyhne E.K."/>
            <person name="Kogle M.E."/>
            <person name="Kuo A."/>
            <person name="Riley R."/>
            <person name="Clum A."/>
            <person name="Nolan M."/>
            <person name="Lipzen A."/>
            <person name="Salamov A."/>
            <person name="Henrissat B."/>
            <person name="Wiebenga A."/>
            <person name="De vries R.P."/>
            <person name="Grigoriev I.V."/>
            <person name="Mortensen U.H."/>
            <person name="Andersen M.R."/>
            <person name="Baker S.E."/>
        </authorList>
    </citation>
    <scope>NUCLEOTIDE SEQUENCE [LARGE SCALE GENOMIC DNA]</scope>
    <source>
        <strain evidence="9 10">CBS 101889</strain>
    </source>
</reference>
<dbReference type="CDD" id="cd12148">
    <property type="entry name" value="fungal_TF_MHR"/>
    <property type="match status" value="1"/>
</dbReference>
<dbReference type="OrthoDB" id="4236860at2759"/>
<dbReference type="EMBL" id="KZ824313">
    <property type="protein sequence ID" value="RAL08477.1"/>
    <property type="molecule type" value="Genomic_DNA"/>
</dbReference>
<keyword evidence="4" id="KW-0238">DNA-binding</keyword>
<evidence type="ECO:0000313" key="9">
    <source>
        <dbReference type="EMBL" id="RAL08477.1"/>
    </source>
</evidence>
<evidence type="ECO:0000256" key="1">
    <source>
        <dbReference type="ARBA" id="ARBA00022723"/>
    </source>
</evidence>
<evidence type="ECO:0000313" key="10">
    <source>
        <dbReference type="Proteomes" id="UP000248961"/>
    </source>
</evidence>
<keyword evidence="5" id="KW-0804">Transcription</keyword>
<dbReference type="PROSITE" id="PS50048">
    <property type="entry name" value="ZN2_CY6_FUNGAL_2"/>
    <property type="match status" value="1"/>
</dbReference>
<accession>A0A395HKV0</accession>
<keyword evidence="2" id="KW-0862">Zinc</keyword>
<evidence type="ECO:0000256" key="6">
    <source>
        <dbReference type="ARBA" id="ARBA00023242"/>
    </source>
</evidence>
<dbReference type="Gene3D" id="4.10.240.10">
    <property type="entry name" value="Zn(2)-C6 fungal-type DNA-binding domain"/>
    <property type="match status" value="1"/>
</dbReference>
<dbReference type="GO" id="GO:0001228">
    <property type="term" value="F:DNA-binding transcription activator activity, RNA polymerase II-specific"/>
    <property type="evidence" value="ECO:0007669"/>
    <property type="project" value="TreeGrafter"/>
</dbReference>
<evidence type="ECO:0000256" key="2">
    <source>
        <dbReference type="ARBA" id="ARBA00022833"/>
    </source>
</evidence>
<dbReference type="STRING" id="1450537.A0A395HKV0"/>
<keyword evidence="3" id="KW-0805">Transcription regulation</keyword>
<dbReference type="CDD" id="cd00067">
    <property type="entry name" value="GAL4"/>
    <property type="match status" value="1"/>
</dbReference>
<dbReference type="InterPro" id="IPR007219">
    <property type="entry name" value="XnlR_reg_dom"/>
</dbReference>
<dbReference type="PANTHER" id="PTHR31944:SF130">
    <property type="entry name" value="ZN(II)2CYS6 TRANSCRIPTION FACTO (EUROFUNG)"/>
    <property type="match status" value="1"/>
</dbReference>
<dbReference type="SUPFAM" id="SSF57701">
    <property type="entry name" value="Zn2/Cys6 DNA-binding domain"/>
    <property type="match status" value="1"/>
</dbReference>
<feature type="domain" description="Zn(2)-C6 fungal-type" evidence="8">
    <location>
        <begin position="24"/>
        <end position="56"/>
    </location>
</feature>
<protein>
    <recommendedName>
        <fullName evidence="8">Zn(2)-C6 fungal-type domain-containing protein</fullName>
    </recommendedName>
</protein>
<sequence>MDHPQPGTRRIVKPGTKKRRPPLACLQCYQRKLKCGKESPSCSRCVKAGIANECTYRGNSTSQRGDTPSGSQFERRRAVPALSVSDQRGLCEQAPPPLPGSKDITHLRTRGSIVQFYGYSYHLNFYQQFPELRSYIAGVKARYPAINAARDRVFGPLTEGTRHDNLINRQLNEVSLRLMIPPKSSTDLWVQSYLDRFEVTHRVLDRSTFMAEYSRYWANQTTATPAFFIQLLLVLATGASLHSDKYVAKPCGGSIYASTMQWIEAAEAWLSIPGKLVPHSIEAITSHCLLLIAKRANYIQGSSLWTSTGSLVRQAMSAGYHREINPASRISPYDQEMRRRLWLTIVELDVQVAIERGMPPTVRVNDFSIRSPLHVNDDKLHESLHDPDLVMPLETLTDTTFQVALFRSLSARLEICAYVNGYDVMLDFDRVVELDESLYNALRDIPEWNSPAADPRQQKSALYLKKMLQIHLSQFSLFLHTKFVCQSSPSSRSAISRRSRLDASAAILDCYQNLIKGNILERHACSAGLMVAALNICHEIYLSHEPRNVIGLTTAMGFSHHLINAVEDVLYTLQKRISRTLHGLNEYYLVGMIIGLAKSRMSPEAIARSDKEAADRAIEVCTFLHTARACLLRDGLPVQPVYVFLPTLPTQLDYCSSWKHRSESEQELAQTSISTMPDEITGGLSSLVCRHLVFRIVVANPIAQFPDSLDLGEDDFSLDSFLQDPSLYF</sequence>
<dbReference type="GO" id="GO:0000978">
    <property type="term" value="F:RNA polymerase II cis-regulatory region sequence-specific DNA binding"/>
    <property type="evidence" value="ECO:0007669"/>
    <property type="project" value="TreeGrafter"/>
</dbReference>
<evidence type="ECO:0000256" key="3">
    <source>
        <dbReference type="ARBA" id="ARBA00023015"/>
    </source>
</evidence>
<name>A0A395HKV0_ASPHC</name>
<feature type="region of interest" description="Disordered" evidence="7">
    <location>
        <begin position="56"/>
        <end position="75"/>
    </location>
</feature>
<keyword evidence="1" id="KW-0479">Metal-binding</keyword>
<evidence type="ECO:0000256" key="7">
    <source>
        <dbReference type="SAM" id="MobiDB-lite"/>
    </source>
</evidence>
<dbReference type="SMART" id="SM00066">
    <property type="entry name" value="GAL4"/>
    <property type="match status" value="1"/>
</dbReference>
<evidence type="ECO:0000256" key="4">
    <source>
        <dbReference type="ARBA" id="ARBA00023125"/>
    </source>
</evidence>
<dbReference type="Proteomes" id="UP000248961">
    <property type="component" value="Unassembled WGS sequence"/>
</dbReference>
<dbReference type="InterPro" id="IPR051430">
    <property type="entry name" value="Fungal_TF_Env_Response"/>
</dbReference>